<accession>A0A663F0H1</accession>
<dbReference type="GO" id="GO:0015031">
    <property type="term" value="P:protein transport"/>
    <property type="evidence" value="ECO:0007669"/>
    <property type="project" value="UniProtKB-KW"/>
</dbReference>
<keyword evidence="5 9" id="KW-0653">Protein transport</keyword>
<evidence type="ECO:0000313" key="12">
    <source>
        <dbReference type="Proteomes" id="UP000472275"/>
    </source>
</evidence>
<evidence type="ECO:0000256" key="2">
    <source>
        <dbReference type="ARBA" id="ARBA00022448"/>
    </source>
</evidence>
<keyword evidence="2 9" id="KW-0813">Transport</keyword>
<feature type="transmembrane region" description="Helical" evidence="9">
    <location>
        <begin position="245"/>
        <end position="265"/>
    </location>
</feature>
<name>A0A663F0H1_AQUCH</name>
<evidence type="ECO:0000256" key="1">
    <source>
        <dbReference type="ARBA" id="ARBA00009727"/>
    </source>
</evidence>
<dbReference type="PANTHER" id="PTHR14083:SF1">
    <property type="entry name" value="PROTEIN YIF1B"/>
    <property type="match status" value="1"/>
</dbReference>
<dbReference type="GO" id="GO:0000139">
    <property type="term" value="C:Golgi membrane"/>
    <property type="evidence" value="ECO:0007669"/>
    <property type="project" value="UniProtKB-SubCell"/>
</dbReference>
<feature type="transmembrane region" description="Helical" evidence="9">
    <location>
        <begin position="271"/>
        <end position="291"/>
    </location>
</feature>
<feature type="transmembrane region" description="Helical" evidence="9">
    <location>
        <begin position="211"/>
        <end position="233"/>
    </location>
</feature>
<keyword evidence="4 9" id="KW-0256">Endoplasmic reticulum</keyword>
<keyword evidence="12" id="KW-1185">Reference proteome</keyword>
<protein>
    <recommendedName>
        <fullName evidence="9">Protein YIF1</fullName>
    </recommendedName>
</protein>
<dbReference type="GO" id="GO:0030134">
    <property type="term" value="C:COPII-coated ER to Golgi transport vesicle"/>
    <property type="evidence" value="ECO:0007669"/>
    <property type="project" value="TreeGrafter"/>
</dbReference>
<dbReference type="Pfam" id="PF03878">
    <property type="entry name" value="YIF1"/>
    <property type="match status" value="1"/>
</dbReference>
<comment type="similarity">
    <text evidence="1 9">Belongs to the YIF1 family.</text>
</comment>
<dbReference type="InterPro" id="IPR005578">
    <property type="entry name" value="Yif1_fam"/>
</dbReference>
<reference evidence="11" key="1">
    <citation type="submission" date="2025-08" db="UniProtKB">
        <authorList>
            <consortium name="Ensembl"/>
        </authorList>
    </citation>
    <scope>IDENTIFICATION</scope>
</reference>
<evidence type="ECO:0000256" key="8">
    <source>
        <dbReference type="ARBA" id="ARBA00023136"/>
    </source>
</evidence>
<evidence type="ECO:0000256" key="9">
    <source>
        <dbReference type="RuleBase" id="RU368073"/>
    </source>
</evidence>
<evidence type="ECO:0000256" key="7">
    <source>
        <dbReference type="ARBA" id="ARBA00023034"/>
    </source>
</evidence>
<feature type="compositionally biased region" description="Pro residues" evidence="10">
    <location>
        <begin position="81"/>
        <end position="93"/>
    </location>
</feature>
<gene>
    <name evidence="11" type="primary">LOC115337706</name>
</gene>
<evidence type="ECO:0000256" key="10">
    <source>
        <dbReference type="SAM" id="MobiDB-lite"/>
    </source>
</evidence>
<feature type="compositionally biased region" description="Basic and acidic residues" evidence="10">
    <location>
        <begin position="1"/>
        <end position="10"/>
    </location>
</feature>
<evidence type="ECO:0000313" key="11">
    <source>
        <dbReference type="Ensembl" id="ENSACCP00020018007.1"/>
    </source>
</evidence>
<keyword evidence="8 9" id="KW-0472">Membrane</keyword>
<dbReference type="Proteomes" id="UP000472275">
    <property type="component" value="Unassembled WGS sequence"/>
</dbReference>
<proteinExistence type="inferred from homology"/>
<feature type="transmembrane region" description="Helical" evidence="9">
    <location>
        <begin position="180"/>
        <end position="199"/>
    </location>
</feature>
<dbReference type="GO" id="GO:0005789">
    <property type="term" value="C:endoplasmic reticulum membrane"/>
    <property type="evidence" value="ECO:0007669"/>
    <property type="project" value="UniProtKB-SubCell"/>
</dbReference>
<dbReference type="GO" id="GO:0006888">
    <property type="term" value="P:endoplasmic reticulum to Golgi vesicle-mediated transport"/>
    <property type="evidence" value="ECO:0007669"/>
    <property type="project" value="UniProtKB-UniRule"/>
</dbReference>
<dbReference type="Ensembl" id="ENSACCT00020018794.1">
    <property type="protein sequence ID" value="ENSACCP00020018007.1"/>
    <property type="gene ID" value="ENSACCG00020012381.1"/>
</dbReference>
<evidence type="ECO:0000256" key="5">
    <source>
        <dbReference type="ARBA" id="ARBA00022927"/>
    </source>
</evidence>
<dbReference type="PANTHER" id="PTHR14083">
    <property type="entry name" value="YIP1 INTERACTING FACTOR HOMOLOG YIF1 PROTEIN"/>
    <property type="match status" value="1"/>
</dbReference>
<keyword evidence="3 9" id="KW-0812">Transmembrane</keyword>
<evidence type="ECO:0000256" key="6">
    <source>
        <dbReference type="ARBA" id="ARBA00022989"/>
    </source>
</evidence>
<dbReference type="GeneTree" id="ENSGT00390000009423"/>
<evidence type="ECO:0000256" key="3">
    <source>
        <dbReference type="ARBA" id="ARBA00022692"/>
    </source>
</evidence>
<dbReference type="GO" id="GO:0005793">
    <property type="term" value="C:endoplasmic reticulum-Golgi intermediate compartment"/>
    <property type="evidence" value="ECO:0007669"/>
    <property type="project" value="UniProtKB-UniRule"/>
</dbReference>
<dbReference type="InParanoid" id="A0A663F0H1"/>
<comment type="function">
    <text evidence="9">Has a role in transport between endoplasmic reticulum and Golgi.</text>
</comment>
<dbReference type="AlphaFoldDB" id="A0A663F0H1"/>
<keyword evidence="6 9" id="KW-1133">Transmembrane helix</keyword>
<evidence type="ECO:0000256" key="4">
    <source>
        <dbReference type="ARBA" id="ARBA00022824"/>
    </source>
</evidence>
<feature type="transmembrane region" description="Helical" evidence="9">
    <location>
        <begin position="312"/>
        <end position="331"/>
    </location>
</feature>
<feature type="region of interest" description="Disordered" evidence="10">
    <location>
        <begin position="1"/>
        <end position="93"/>
    </location>
</feature>
<sequence length="399" mass="41980">MELERHRERGGGGGAGAAGPDPTPPKTPSGLTSPLPAAPKRRVPAAAPRMADPHPLFDDTSAAGGGGGGGGGAQPGRGYGGPPPVSSPYPPPASFLREPVSSLAVVYGSSLASQGRDIVDRNLDRFIPVGRLKYYFAVDTVYVGRKLGLLVFPFVHQDWQVRYQQDAPVAPRFDVNAPDLYIPVMAFITYILIAGLALGTQNRFSPDSLGLQASSALAWLIVEVLAVLLSLYLVTVNTDLTTIDLIAFAGYKYVGMIIGLVFGLLFGRTGYYVVLSWCCLSIFVFMIRTLRLKLLSEAAAEGVLVRGAKNQLRMYLTMAIAAAQPLFMYWLTYHLLRAGAGTGTGRVRGVAVLGAGGGGGIRGGPRVPPTQLGGGGPRAQGVLEQWGAKAPGCWSWAGG</sequence>
<organism evidence="11 12">
    <name type="scientific">Aquila chrysaetos chrysaetos</name>
    <dbReference type="NCBI Taxonomy" id="223781"/>
    <lineage>
        <taxon>Eukaryota</taxon>
        <taxon>Metazoa</taxon>
        <taxon>Chordata</taxon>
        <taxon>Craniata</taxon>
        <taxon>Vertebrata</taxon>
        <taxon>Euteleostomi</taxon>
        <taxon>Archelosauria</taxon>
        <taxon>Archosauria</taxon>
        <taxon>Dinosauria</taxon>
        <taxon>Saurischia</taxon>
        <taxon>Theropoda</taxon>
        <taxon>Coelurosauria</taxon>
        <taxon>Aves</taxon>
        <taxon>Neognathae</taxon>
        <taxon>Neoaves</taxon>
        <taxon>Telluraves</taxon>
        <taxon>Accipitrimorphae</taxon>
        <taxon>Accipitriformes</taxon>
        <taxon>Accipitridae</taxon>
        <taxon>Accipitrinae</taxon>
        <taxon>Aquila</taxon>
    </lineage>
</organism>
<comment type="subcellular location">
    <subcellularLocation>
        <location evidence="9">Endoplasmic reticulum membrane</location>
        <topology evidence="9">Multi-pass membrane protein</topology>
    </subcellularLocation>
    <subcellularLocation>
        <location evidence="9">Golgi apparatus membrane</location>
        <topology evidence="9">Multi-pass membrane protein</topology>
    </subcellularLocation>
</comment>
<keyword evidence="7 9" id="KW-0333">Golgi apparatus</keyword>
<reference evidence="11" key="2">
    <citation type="submission" date="2025-09" db="UniProtKB">
        <authorList>
            <consortium name="Ensembl"/>
        </authorList>
    </citation>
    <scope>IDENTIFICATION</scope>
</reference>
<feature type="compositionally biased region" description="Gly residues" evidence="10">
    <location>
        <begin position="63"/>
        <end position="80"/>
    </location>
</feature>